<dbReference type="AlphaFoldDB" id="A0A1A9RWQ3"/>
<keyword evidence="2" id="KW-1185">Reference proteome</keyword>
<dbReference type="Proteomes" id="UP000077885">
    <property type="component" value="Unassembled WGS sequence"/>
</dbReference>
<dbReference type="STRING" id="1795827.A7P95_08800"/>
<name>A0A1A9RWQ3_9NEIS</name>
<protein>
    <recommendedName>
        <fullName evidence="3">Lipoprotein</fullName>
    </recommendedName>
</protein>
<sequence length="120" mass="13075">MFALNRTLPAFLAATALLLAGCDKIADKAADQIDETQARQEFVTSCAKSANESSKGAINLDAATKLCGCSYDEAASTYSDRNQWKRDLVRYGLKQDDKALEAKLEAAMNTCVERFTKGQL</sequence>
<accession>A0A1A9RWQ3</accession>
<reference evidence="2" key="1">
    <citation type="submission" date="2016-05" db="EMBL/GenBank/DDBJ databases">
        <title>Draft genome of Corynebacterium afermentans subsp. afermentans LCDC 88199T.</title>
        <authorList>
            <person name="Bernier A.-M."/>
            <person name="Bernard K."/>
        </authorList>
    </citation>
    <scope>NUCLEOTIDE SEQUENCE [LARGE SCALE GENOMIC DNA]</scope>
    <source>
        <strain evidence="2">NML02-A-017</strain>
    </source>
</reference>
<dbReference type="PROSITE" id="PS51257">
    <property type="entry name" value="PROKAR_LIPOPROTEIN"/>
    <property type="match status" value="1"/>
</dbReference>
<organism evidence="1 2">
    <name type="scientific">Eikenella longinqua</name>
    <dbReference type="NCBI Taxonomy" id="1795827"/>
    <lineage>
        <taxon>Bacteria</taxon>
        <taxon>Pseudomonadati</taxon>
        <taxon>Pseudomonadota</taxon>
        <taxon>Betaproteobacteria</taxon>
        <taxon>Neisseriales</taxon>
        <taxon>Neisseriaceae</taxon>
        <taxon>Eikenella</taxon>
    </lineage>
</organism>
<comment type="caution">
    <text evidence="1">The sequence shown here is derived from an EMBL/GenBank/DDBJ whole genome shotgun (WGS) entry which is preliminary data.</text>
</comment>
<evidence type="ECO:0008006" key="3">
    <source>
        <dbReference type="Google" id="ProtNLM"/>
    </source>
</evidence>
<evidence type="ECO:0000313" key="1">
    <source>
        <dbReference type="EMBL" id="OAM26841.1"/>
    </source>
</evidence>
<gene>
    <name evidence="1" type="ORF">A7P95_08800</name>
</gene>
<proteinExistence type="predicted"/>
<evidence type="ECO:0000313" key="2">
    <source>
        <dbReference type="Proteomes" id="UP000077885"/>
    </source>
</evidence>
<dbReference type="EMBL" id="LXSL01000028">
    <property type="protein sequence ID" value="OAM26841.1"/>
    <property type="molecule type" value="Genomic_DNA"/>
</dbReference>
<dbReference type="OrthoDB" id="8612927at2"/>
<dbReference type="RefSeq" id="WP_067594131.1">
    <property type="nucleotide sequence ID" value="NZ_LXSL01000028.1"/>
</dbReference>